<dbReference type="EMBL" id="BPLQ01004722">
    <property type="protein sequence ID" value="GIY10158.1"/>
    <property type="molecule type" value="Genomic_DNA"/>
</dbReference>
<evidence type="ECO:0000313" key="2">
    <source>
        <dbReference type="Proteomes" id="UP001054837"/>
    </source>
</evidence>
<protein>
    <submittedName>
        <fullName evidence="1">Uncharacterized protein</fullName>
    </submittedName>
</protein>
<proteinExistence type="predicted"/>
<sequence length="110" mass="13009">MVQTGDYNTIERLTSPWMFQHSSIHFTSLLRLQSPAFPKELLPPLLLPSDRPFQCSIPPHFAPLPRTPAPGRKIYRRSKKRRRMTLEKEDLNSYVRWLQLLLVRPSEKTR</sequence>
<name>A0AAV4QRF0_9ARAC</name>
<accession>A0AAV4QRF0</accession>
<dbReference type="Proteomes" id="UP001054837">
    <property type="component" value="Unassembled WGS sequence"/>
</dbReference>
<gene>
    <name evidence="1" type="ORF">CDAR_63371</name>
</gene>
<organism evidence="1 2">
    <name type="scientific">Caerostris darwini</name>
    <dbReference type="NCBI Taxonomy" id="1538125"/>
    <lineage>
        <taxon>Eukaryota</taxon>
        <taxon>Metazoa</taxon>
        <taxon>Ecdysozoa</taxon>
        <taxon>Arthropoda</taxon>
        <taxon>Chelicerata</taxon>
        <taxon>Arachnida</taxon>
        <taxon>Araneae</taxon>
        <taxon>Araneomorphae</taxon>
        <taxon>Entelegynae</taxon>
        <taxon>Araneoidea</taxon>
        <taxon>Araneidae</taxon>
        <taxon>Caerostris</taxon>
    </lineage>
</organism>
<comment type="caution">
    <text evidence="1">The sequence shown here is derived from an EMBL/GenBank/DDBJ whole genome shotgun (WGS) entry which is preliminary data.</text>
</comment>
<evidence type="ECO:0000313" key="1">
    <source>
        <dbReference type="EMBL" id="GIY10158.1"/>
    </source>
</evidence>
<keyword evidence="2" id="KW-1185">Reference proteome</keyword>
<reference evidence="1 2" key="1">
    <citation type="submission" date="2021-06" db="EMBL/GenBank/DDBJ databases">
        <title>Caerostris darwini draft genome.</title>
        <authorList>
            <person name="Kono N."/>
            <person name="Arakawa K."/>
        </authorList>
    </citation>
    <scope>NUCLEOTIDE SEQUENCE [LARGE SCALE GENOMIC DNA]</scope>
</reference>
<dbReference type="AlphaFoldDB" id="A0AAV4QRF0"/>